<dbReference type="InterPro" id="IPR002470">
    <property type="entry name" value="Peptidase_S9A"/>
</dbReference>
<dbReference type="Pfam" id="PF00326">
    <property type="entry name" value="Peptidase_S9"/>
    <property type="match status" value="1"/>
</dbReference>
<evidence type="ECO:0000256" key="1">
    <source>
        <dbReference type="ARBA" id="ARBA00001070"/>
    </source>
</evidence>
<sequence length="675" mass="76959">MTTEKLSGVIEDFHGTKVADPYRWLEDTSLVETKQWEEEMAAESTAYFMETDSSKKDRERLTELWNFPKFFVPKKVNNKLFYLKNDGLQNQAILYVKQNNEERIVIDPNTLTDDGTVAMTNYVFNSDGTLVAYATSRNGSDWQEIKVRNTETGEDLVDLIQHVKFTNIAWSPDDSGFFYSRFPEPSAVVEEGTHNKVYFHKLGTNQAEDTLVHEQPEDKDLMFSASLSQDKKYIMLHVYFGTASENRFYLKELNSEGPFVRLLDEQNAEYTYITNDGTHFYFQTDLDAPKGRIISIDVENPAKENWVEVLPEQELVVERIKFLNNQFIVVFLKDAHHVIHLFNRDGSFDKEIELPVIGSLTDITVNKDDRELYFGFTSFLHPTVVYNYHVVSGELRLEAQSDIAFDVEGYETTQVFYPSKDGTKIPMFLTHKKGLELNGENPVMLYGYGGFNVSLTPSFNPAVLRWLEKGGVYAVANLRGGNEYGEEWHRAGMLENKQNVFDDFIAAGEWLIANKYTSTPKLSIMGGSNGGLLVAACMVQRPDLFGAVLCRVPVIDMLRYHKFTIGKYWIPEYGNAENPEQFPFMYAYSPLHNVKEGEKYPPVLIATADSDDRVVPAHAKKFTATLKEKADKNTTVILRLEKKAGHGLGKPTSKLIGEWVDFYAFLEKEGVARTV</sequence>
<dbReference type="STRING" id="1314751.GCA_001591425_04334"/>
<evidence type="ECO:0000256" key="5">
    <source>
        <dbReference type="ARBA" id="ARBA00022801"/>
    </source>
</evidence>
<reference evidence="9 10" key="1">
    <citation type="submission" date="2016-12" db="EMBL/GenBank/DDBJ databases">
        <title>The whole genome sequencing and assembly of Bacillus cohnii DSM 6307T strain.</title>
        <authorList>
            <person name="Lee Y.-J."/>
            <person name="Yi H."/>
            <person name="Bahn Y.-S."/>
            <person name="Kim J.F."/>
            <person name="Lee D.-W."/>
        </authorList>
    </citation>
    <scope>NUCLEOTIDE SEQUENCE [LARGE SCALE GENOMIC DNA]</scope>
    <source>
        <strain evidence="9 10">DSM 6307</strain>
    </source>
</reference>
<dbReference type="InterPro" id="IPR051167">
    <property type="entry name" value="Prolyl_oligopep/macrocyclase"/>
</dbReference>
<dbReference type="EMBL" id="CP018866">
    <property type="protein sequence ID" value="AST93463.1"/>
    <property type="molecule type" value="Genomic_DNA"/>
</dbReference>
<dbReference type="Gene3D" id="3.40.50.1820">
    <property type="entry name" value="alpha/beta hydrolase"/>
    <property type="match status" value="1"/>
</dbReference>
<dbReference type="FunFam" id="2.130.10.120:FF:000001">
    <property type="entry name" value="Prolyl endopeptidase"/>
    <property type="match status" value="1"/>
</dbReference>
<evidence type="ECO:0000259" key="8">
    <source>
        <dbReference type="Pfam" id="PF02897"/>
    </source>
</evidence>
<dbReference type="InterPro" id="IPR029058">
    <property type="entry name" value="AB_hydrolase_fold"/>
</dbReference>
<dbReference type="GO" id="GO:0006508">
    <property type="term" value="P:proteolysis"/>
    <property type="evidence" value="ECO:0007669"/>
    <property type="project" value="UniProtKB-KW"/>
</dbReference>
<dbReference type="InterPro" id="IPR001375">
    <property type="entry name" value="Peptidase_S9_cat"/>
</dbReference>
<dbReference type="PROSITE" id="PS00708">
    <property type="entry name" value="PRO_ENDOPEP_SER"/>
    <property type="match status" value="1"/>
</dbReference>
<organism evidence="9 10">
    <name type="scientific">Sutcliffiella cohnii</name>
    <dbReference type="NCBI Taxonomy" id="33932"/>
    <lineage>
        <taxon>Bacteria</taxon>
        <taxon>Bacillati</taxon>
        <taxon>Bacillota</taxon>
        <taxon>Bacilli</taxon>
        <taxon>Bacillales</taxon>
        <taxon>Bacillaceae</taxon>
        <taxon>Sutcliffiella</taxon>
    </lineage>
</organism>
<evidence type="ECO:0000256" key="4">
    <source>
        <dbReference type="ARBA" id="ARBA00022670"/>
    </source>
</evidence>
<evidence type="ECO:0000256" key="6">
    <source>
        <dbReference type="ARBA" id="ARBA00022825"/>
    </source>
</evidence>
<dbReference type="KEGG" id="bcoh:BC6307_20420"/>
<dbReference type="InterPro" id="IPR002471">
    <property type="entry name" value="Pept_S9_AS"/>
</dbReference>
<keyword evidence="10" id="KW-1185">Reference proteome</keyword>
<keyword evidence="5" id="KW-0378">Hydrolase</keyword>
<keyword evidence="6" id="KW-0720">Serine protease</keyword>
<protein>
    <recommendedName>
        <fullName evidence="3">prolyl oligopeptidase</fullName>
        <ecNumber evidence="3">3.4.21.26</ecNumber>
    </recommendedName>
</protein>
<gene>
    <name evidence="9" type="ORF">BC6307_20420</name>
</gene>
<dbReference type="InterPro" id="IPR023302">
    <property type="entry name" value="Pept_S9A_N"/>
</dbReference>
<dbReference type="Proteomes" id="UP000215224">
    <property type="component" value="Chromosome"/>
</dbReference>
<feature type="domain" description="Peptidase S9 prolyl oligopeptidase catalytic" evidence="7">
    <location>
        <begin position="458"/>
        <end position="668"/>
    </location>
</feature>
<dbReference type="GO" id="GO:0004252">
    <property type="term" value="F:serine-type endopeptidase activity"/>
    <property type="evidence" value="ECO:0007669"/>
    <property type="project" value="UniProtKB-EC"/>
</dbReference>
<dbReference type="Gene3D" id="2.130.10.120">
    <property type="entry name" value="Prolyl oligopeptidase, N-terminal domain"/>
    <property type="match status" value="1"/>
</dbReference>
<evidence type="ECO:0000256" key="3">
    <source>
        <dbReference type="ARBA" id="ARBA00011897"/>
    </source>
</evidence>
<evidence type="ECO:0000256" key="2">
    <source>
        <dbReference type="ARBA" id="ARBA00005228"/>
    </source>
</evidence>
<keyword evidence="4" id="KW-0645">Protease</keyword>
<proteinExistence type="inferred from homology"/>
<dbReference type="Pfam" id="PF02897">
    <property type="entry name" value="Peptidase_S9_N"/>
    <property type="match status" value="1"/>
</dbReference>
<dbReference type="GO" id="GO:0005829">
    <property type="term" value="C:cytosol"/>
    <property type="evidence" value="ECO:0007669"/>
    <property type="project" value="TreeGrafter"/>
</dbReference>
<dbReference type="PANTHER" id="PTHR42881">
    <property type="entry name" value="PROLYL ENDOPEPTIDASE"/>
    <property type="match status" value="1"/>
</dbReference>
<evidence type="ECO:0000259" key="7">
    <source>
        <dbReference type="Pfam" id="PF00326"/>
    </source>
</evidence>
<name>A0A223KVR4_9BACI</name>
<evidence type="ECO:0000313" key="9">
    <source>
        <dbReference type="EMBL" id="AST93463.1"/>
    </source>
</evidence>
<comment type="catalytic activity">
    <reaction evidence="1">
        <text>Hydrolysis of Pro-|-Xaa &gt;&gt; Ala-|-Xaa in oligopeptides.</text>
        <dbReference type="EC" id="3.4.21.26"/>
    </reaction>
</comment>
<dbReference type="SUPFAM" id="SSF50993">
    <property type="entry name" value="Peptidase/esterase 'gauge' domain"/>
    <property type="match status" value="1"/>
</dbReference>
<dbReference type="PRINTS" id="PR00862">
    <property type="entry name" value="PROLIGOPTASE"/>
</dbReference>
<evidence type="ECO:0000313" key="10">
    <source>
        <dbReference type="Proteomes" id="UP000215224"/>
    </source>
</evidence>
<dbReference type="GO" id="GO:0070012">
    <property type="term" value="F:oligopeptidase activity"/>
    <property type="evidence" value="ECO:0007669"/>
    <property type="project" value="TreeGrafter"/>
</dbReference>
<dbReference type="FunFam" id="3.40.50.1820:FF:000005">
    <property type="entry name" value="Prolyl endopeptidase"/>
    <property type="match status" value="1"/>
</dbReference>
<feature type="domain" description="Peptidase S9A N-terminal" evidence="8">
    <location>
        <begin position="5"/>
        <end position="397"/>
    </location>
</feature>
<dbReference type="AlphaFoldDB" id="A0A223KVR4"/>
<comment type="similarity">
    <text evidence="2">Belongs to the peptidase S9A family.</text>
</comment>
<dbReference type="PANTHER" id="PTHR42881:SF2">
    <property type="entry name" value="PROLYL ENDOPEPTIDASE"/>
    <property type="match status" value="1"/>
</dbReference>
<dbReference type="RefSeq" id="WP_066420586.1">
    <property type="nucleotide sequence ID" value="NZ_CP018866.1"/>
</dbReference>
<dbReference type="EC" id="3.4.21.26" evidence="3"/>
<dbReference type="SUPFAM" id="SSF53474">
    <property type="entry name" value="alpha/beta-Hydrolases"/>
    <property type="match status" value="1"/>
</dbReference>
<accession>A0A223KVR4</accession>